<name>A0A3P3XPF9_9SPIR</name>
<dbReference type="PROSITE" id="PS51770">
    <property type="entry name" value="HOTDOG_ACOT"/>
    <property type="match status" value="1"/>
</dbReference>
<evidence type="ECO:0000256" key="3">
    <source>
        <dbReference type="PROSITE-ProRule" id="PRU01106"/>
    </source>
</evidence>
<feature type="domain" description="HotDog ACOT-type" evidence="4">
    <location>
        <begin position="13"/>
        <end position="125"/>
    </location>
</feature>
<dbReference type="InterPro" id="IPR006683">
    <property type="entry name" value="Thioestr_dom"/>
</dbReference>
<comment type="similarity">
    <text evidence="1">Belongs to the acyl coenzyme A hydrolase family.</text>
</comment>
<dbReference type="CDD" id="cd03442">
    <property type="entry name" value="BFIT_BACH"/>
    <property type="match status" value="1"/>
</dbReference>
<gene>
    <name evidence="5" type="ORF">SPIRO4BDMA_40501</name>
</gene>
<dbReference type="GO" id="GO:0005829">
    <property type="term" value="C:cytosol"/>
    <property type="evidence" value="ECO:0007669"/>
    <property type="project" value="TreeGrafter"/>
</dbReference>
<dbReference type="SUPFAM" id="SSF54637">
    <property type="entry name" value="Thioesterase/thiol ester dehydrase-isomerase"/>
    <property type="match status" value="1"/>
</dbReference>
<dbReference type="PANTHER" id="PTHR11049:SF16">
    <property type="entry name" value="PROTEIN VDLD"/>
    <property type="match status" value="1"/>
</dbReference>
<evidence type="ECO:0000259" key="4">
    <source>
        <dbReference type="PROSITE" id="PS51770"/>
    </source>
</evidence>
<dbReference type="EMBL" id="FWDO01000004">
    <property type="protein sequence ID" value="SLM17929.1"/>
    <property type="molecule type" value="Genomic_DNA"/>
</dbReference>
<proteinExistence type="inferred from homology"/>
<dbReference type="InterPro" id="IPR033120">
    <property type="entry name" value="HOTDOG_ACOT"/>
</dbReference>
<dbReference type="InterPro" id="IPR029069">
    <property type="entry name" value="HotDog_dom_sf"/>
</dbReference>
<keyword evidence="2 3" id="KW-0378">Hydrolase</keyword>
<dbReference type="GO" id="GO:0006637">
    <property type="term" value="P:acyl-CoA metabolic process"/>
    <property type="evidence" value="ECO:0007669"/>
    <property type="project" value="TreeGrafter"/>
</dbReference>
<dbReference type="GO" id="GO:0052816">
    <property type="term" value="F:long-chain fatty acyl-CoA hydrolase activity"/>
    <property type="evidence" value="ECO:0007669"/>
    <property type="project" value="TreeGrafter"/>
</dbReference>
<dbReference type="Gene3D" id="3.10.129.10">
    <property type="entry name" value="Hotdog Thioesterase"/>
    <property type="match status" value="1"/>
</dbReference>
<evidence type="ECO:0000313" key="5">
    <source>
        <dbReference type="EMBL" id="SLM17929.1"/>
    </source>
</evidence>
<reference evidence="5" key="1">
    <citation type="submission" date="2017-02" db="EMBL/GenBank/DDBJ databases">
        <authorList>
            <person name="Regsiter A."/>
            <person name="William W."/>
        </authorList>
    </citation>
    <scope>NUCLEOTIDE SEQUENCE</scope>
    <source>
        <strain evidence="5">BdmA 4</strain>
    </source>
</reference>
<accession>A0A3P3XPF9</accession>
<dbReference type="InterPro" id="IPR040170">
    <property type="entry name" value="Cytosol_ACT"/>
</dbReference>
<dbReference type="PANTHER" id="PTHR11049">
    <property type="entry name" value="ACYL COENZYME A THIOESTER HYDROLASE"/>
    <property type="match status" value="1"/>
</dbReference>
<dbReference type="EC" id="3.1.2.-" evidence="5"/>
<dbReference type="Pfam" id="PF03061">
    <property type="entry name" value="4HBT"/>
    <property type="match status" value="1"/>
</dbReference>
<organism evidence="5">
    <name type="scientific">uncultured spirochete</name>
    <dbReference type="NCBI Taxonomy" id="156406"/>
    <lineage>
        <taxon>Bacteria</taxon>
        <taxon>Pseudomonadati</taxon>
        <taxon>Spirochaetota</taxon>
        <taxon>Spirochaetia</taxon>
        <taxon>Spirochaetales</taxon>
        <taxon>environmental samples</taxon>
    </lineage>
</organism>
<evidence type="ECO:0000256" key="1">
    <source>
        <dbReference type="ARBA" id="ARBA00010458"/>
    </source>
</evidence>
<evidence type="ECO:0000256" key="2">
    <source>
        <dbReference type="ARBA" id="ARBA00022801"/>
    </source>
</evidence>
<sequence>MNMSANLNPRPVSVSFVEMDEIVQPSDLNINGSIFGGYLMSLMDKAGGISAFKHCGVNVVTVSVDQLVFKNPAPAGTVLSVKASVNRAFHTSMEVGILVTGLKPGESKETKLCSAYITYVAIGADGRPIPVPPSLPETPEQIRRFREAEVRRSARLALAERLAAQQ</sequence>
<protein>
    <submittedName>
        <fullName evidence="5">Putative enzyme</fullName>
        <ecNumber evidence="5">3.1.2.-</ecNumber>
    </submittedName>
</protein>
<dbReference type="AlphaFoldDB" id="A0A3P3XPF9"/>